<dbReference type="Proteomes" id="UP000019462">
    <property type="component" value="Unassembled WGS sequence"/>
</dbReference>
<dbReference type="InterPro" id="IPR036639">
    <property type="entry name" value="Cyt_c_oxidase_su4_sf"/>
</dbReference>
<evidence type="ECO:0000256" key="6">
    <source>
        <dbReference type="ARBA" id="ARBA00022946"/>
    </source>
</evidence>
<dbReference type="Pfam" id="PF02936">
    <property type="entry name" value="COX4"/>
    <property type="match status" value="1"/>
</dbReference>
<accession>W3VU45</accession>
<evidence type="ECO:0000256" key="2">
    <source>
        <dbReference type="ARBA" id="ARBA00004673"/>
    </source>
</evidence>
<gene>
    <name evidence="11" type="ORF">PaG_00209</name>
</gene>
<evidence type="ECO:0000256" key="3">
    <source>
        <dbReference type="ARBA" id="ARBA00008135"/>
    </source>
</evidence>
<keyword evidence="6" id="KW-0809">Transit peptide</keyword>
<evidence type="ECO:0000256" key="9">
    <source>
        <dbReference type="ARBA" id="ARBA00023128"/>
    </source>
</evidence>
<dbReference type="GO" id="GO:0005743">
    <property type="term" value="C:mitochondrial inner membrane"/>
    <property type="evidence" value="ECO:0007669"/>
    <property type="project" value="UniProtKB-SubCell"/>
</dbReference>
<comment type="pathway">
    <text evidence="2">Energy metabolism; oxidative phosphorylation.</text>
</comment>
<keyword evidence="12" id="KW-1185">Reference proteome</keyword>
<reference evidence="11 12" key="1">
    <citation type="journal article" date="2014" name="Genome Announc.">
        <title>Genome sequence of the basidiomycetous fungus Pseudozyma aphidis DSM70725, an efficient producer of biosurfactant mannosylerythritol lipids.</title>
        <authorList>
            <person name="Lorenz S."/>
            <person name="Guenther M."/>
            <person name="Grumaz C."/>
            <person name="Rupp S."/>
            <person name="Zibek S."/>
            <person name="Sohn K."/>
        </authorList>
    </citation>
    <scope>NUCLEOTIDE SEQUENCE [LARGE SCALE GENOMIC DNA]</scope>
    <source>
        <strain evidence="12">ATCC 32657 / CBS 517.83 / DSM 70725 / JCM 10318 / NBRC 10182 / NRRL Y-7954 / St-0401</strain>
    </source>
</reference>
<dbReference type="Gene3D" id="1.10.442.10">
    <property type="entry name" value="Cytochrome c oxidase subunit IV"/>
    <property type="match status" value="1"/>
</dbReference>
<dbReference type="HOGENOM" id="CLU_070101_0_0_1"/>
<dbReference type="OrthoDB" id="186013at2759"/>
<dbReference type="GO" id="GO:0016491">
    <property type="term" value="F:oxidoreductase activity"/>
    <property type="evidence" value="ECO:0007669"/>
    <property type="project" value="UniProtKB-KW"/>
</dbReference>
<evidence type="ECO:0000256" key="4">
    <source>
        <dbReference type="ARBA" id="ARBA00022692"/>
    </source>
</evidence>
<keyword evidence="8" id="KW-0560">Oxidoreductase</keyword>
<dbReference type="FunFam" id="1.10.442.10:FF:000002">
    <property type="entry name" value="Cytochrome c oxidase subunit V"/>
    <property type="match status" value="1"/>
</dbReference>
<dbReference type="CDD" id="cd00922">
    <property type="entry name" value="Cyt_c_Oxidase_IV"/>
    <property type="match status" value="1"/>
</dbReference>
<comment type="similarity">
    <text evidence="3">Belongs to the cytochrome c oxidase IV family.</text>
</comment>
<dbReference type="SUPFAM" id="SSF81406">
    <property type="entry name" value="Mitochondrial cytochrome c oxidase subunit IV"/>
    <property type="match status" value="1"/>
</dbReference>
<keyword evidence="4" id="KW-0812">Transmembrane</keyword>
<evidence type="ECO:0000256" key="1">
    <source>
        <dbReference type="ARBA" id="ARBA00004434"/>
    </source>
</evidence>
<keyword evidence="5" id="KW-0999">Mitochondrion inner membrane</keyword>
<evidence type="ECO:0000256" key="10">
    <source>
        <dbReference type="ARBA" id="ARBA00023136"/>
    </source>
</evidence>
<evidence type="ECO:0000256" key="5">
    <source>
        <dbReference type="ARBA" id="ARBA00022792"/>
    </source>
</evidence>
<keyword evidence="9" id="KW-0496">Mitochondrion</keyword>
<proteinExistence type="inferred from homology"/>
<evidence type="ECO:0000313" key="11">
    <source>
        <dbReference type="EMBL" id="ETS65148.1"/>
    </source>
</evidence>
<name>W3VU45_MOEAP</name>
<sequence>MHRVAWPRPVQLAHTRLLLHTPAFALLDPARHAKAREGTGSSRIIAFSPARAHPLFHRHHSPPHHHDIHPRVTVIPSLPSNITIMIGQNVARASRSSLRAASLLGRRTMVTQEERWTLENARNAGSFIEGPNKVQLSHVVPNIEASWKSLSKEEQYGVFRQLEELQRKDWKELSVDEKKAAYFVSFGPHGPRKPITASGQGAKTFAGVVAALGVTTGVFYLMRANGGAPVKTMTKEWQEASNEIALEQKQNPITGIASDNYKGKGHVQSA</sequence>
<dbReference type="PANTHER" id="PTHR10707:SF10">
    <property type="entry name" value="CYTOCHROME C OXIDASE SUBUNIT 4"/>
    <property type="match status" value="1"/>
</dbReference>
<evidence type="ECO:0000313" key="12">
    <source>
        <dbReference type="Proteomes" id="UP000019462"/>
    </source>
</evidence>
<dbReference type="InterPro" id="IPR004203">
    <property type="entry name" value="Cyt_c_oxidase_su4_fam"/>
</dbReference>
<dbReference type="EMBL" id="AWNI01000002">
    <property type="protein sequence ID" value="ETS65148.1"/>
    <property type="molecule type" value="Genomic_DNA"/>
</dbReference>
<comment type="caution">
    <text evidence="11">The sequence shown here is derived from an EMBL/GenBank/DDBJ whole genome shotgun (WGS) entry which is preliminary data.</text>
</comment>
<protein>
    <recommendedName>
        <fullName evidence="13">Cytochrome c oxidase subunit IV</fullName>
    </recommendedName>
</protein>
<evidence type="ECO:0000256" key="8">
    <source>
        <dbReference type="ARBA" id="ARBA00023002"/>
    </source>
</evidence>
<dbReference type="GO" id="GO:0006123">
    <property type="term" value="P:mitochondrial electron transport, cytochrome c to oxygen"/>
    <property type="evidence" value="ECO:0007669"/>
    <property type="project" value="InterPro"/>
</dbReference>
<evidence type="ECO:0000256" key="7">
    <source>
        <dbReference type="ARBA" id="ARBA00022989"/>
    </source>
</evidence>
<dbReference type="GO" id="GO:0045277">
    <property type="term" value="C:respiratory chain complex IV"/>
    <property type="evidence" value="ECO:0007669"/>
    <property type="project" value="InterPro"/>
</dbReference>
<organism evidence="11 12">
    <name type="scientific">Moesziomyces aphidis</name>
    <name type="common">Pseudozyma aphidis</name>
    <dbReference type="NCBI Taxonomy" id="84754"/>
    <lineage>
        <taxon>Eukaryota</taxon>
        <taxon>Fungi</taxon>
        <taxon>Dikarya</taxon>
        <taxon>Basidiomycota</taxon>
        <taxon>Ustilaginomycotina</taxon>
        <taxon>Ustilaginomycetes</taxon>
        <taxon>Ustilaginales</taxon>
        <taxon>Ustilaginaceae</taxon>
        <taxon>Moesziomyces</taxon>
    </lineage>
</organism>
<dbReference type="PANTHER" id="PTHR10707">
    <property type="entry name" value="CYTOCHROME C OXIDASE SUBUNIT IV"/>
    <property type="match status" value="1"/>
</dbReference>
<evidence type="ECO:0008006" key="13">
    <source>
        <dbReference type="Google" id="ProtNLM"/>
    </source>
</evidence>
<keyword evidence="7" id="KW-1133">Transmembrane helix</keyword>
<keyword evidence="10" id="KW-0472">Membrane</keyword>
<dbReference type="AlphaFoldDB" id="W3VU45"/>
<comment type="subcellular location">
    <subcellularLocation>
        <location evidence="1">Mitochondrion inner membrane</location>
        <topology evidence="1">Single-pass membrane protein</topology>
    </subcellularLocation>
</comment>